<dbReference type="Proteomes" id="UP000015100">
    <property type="component" value="Unassembled WGS sequence"/>
</dbReference>
<dbReference type="OMA" id="ARDNSHI"/>
<dbReference type="InterPro" id="IPR036047">
    <property type="entry name" value="F-box-like_dom_sf"/>
</dbReference>
<dbReference type="SUPFAM" id="SSF81383">
    <property type="entry name" value="F-box domain"/>
    <property type="match status" value="1"/>
</dbReference>
<dbReference type="CDD" id="cd09917">
    <property type="entry name" value="F-box_SF"/>
    <property type="match status" value="1"/>
</dbReference>
<reference evidence="2 3" key="1">
    <citation type="journal article" date="2013" name="PLoS Genet.">
        <title>Genomic mechanisms accounting for the adaptation to parasitism in nematode-trapping fungi.</title>
        <authorList>
            <person name="Meerupati T."/>
            <person name="Andersson K.M."/>
            <person name="Friman E."/>
            <person name="Kumar D."/>
            <person name="Tunlid A."/>
            <person name="Ahren D."/>
        </authorList>
    </citation>
    <scope>NUCLEOTIDE SEQUENCE [LARGE SCALE GENOMIC DNA]</scope>
    <source>
        <strain evidence="2 3">CBS 200.50</strain>
    </source>
</reference>
<proteinExistence type="predicted"/>
<name>S8BMD2_DACHA</name>
<dbReference type="OrthoDB" id="5347917at2759"/>
<protein>
    <recommendedName>
        <fullName evidence="1">F-box domain-containing protein</fullName>
    </recommendedName>
</protein>
<accession>S8BMD2</accession>
<dbReference type="EMBL" id="AQGS01000285">
    <property type="protein sequence ID" value="EPS40643.1"/>
    <property type="molecule type" value="Genomic_DNA"/>
</dbReference>
<sequence length="576" mass="66544">MNRLFSKLHIRSHKPKPQIVTYQYPDASLLGVPNEILFEILGALEYPIREFHSLARVCRRFNEMVTPLLYENVVLLARESSAKYISEDARHRLQKLDETLGSKRQFVQHFGLQLPDSPSTELVKTSHRPSLAQALVGFLEKMPDHSLKSFVWDTDLMCPENIFHKVQRSQCKSIETIFIRPEYFESWNPWTNVFNSSLNVVDEWLILSTLETHFPNLESFSCGRLDEHHHGGILEYDPSQERQLLASEESKTLSYPSLKLLSFDLSRTLKRLFQAKCLDGIQQLPNLTALYARDNSHIMKLLYNFDPVIPIRLTILHIDMCAGPVLSRFLLAFQGLVDLDIYLSLDEKYYIPAAPIVNHNKTLRRLGLYMKAGNLRVAEPLPEQLMYELGRSLPDLEELCAPLLAMGKYDPFARDRFPGFKFLWIINMSPDPAHLDSEPEYWWIPSSGDGHKTEKNWPGIGSDLCERDKYLPRKLVAVAIAHIPRTNTGYIDTNRFKPVENRLYELSSQGKMLTWKTISLPDLVEKYPSLLSPFMSTIDLPISKTYRHRPVKDIFSGQKRQTVHIENLTLQRIQVP</sequence>
<dbReference type="HOGENOM" id="CLU_468474_0_0_1"/>
<dbReference type="PROSITE" id="PS50181">
    <property type="entry name" value="FBOX"/>
    <property type="match status" value="1"/>
</dbReference>
<evidence type="ECO:0000259" key="1">
    <source>
        <dbReference type="PROSITE" id="PS50181"/>
    </source>
</evidence>
<dbReference type="Pfam" id="PF12937">
    <property type="entry name" value="F-box-like"/>
    <property type="match status" value="1"/>
</dbReference>
<dbReference type="InterPro" id="IPR001810">
    <property type="entry name" value="F-box_dom"/>
</dbReference>
<keyword evidence="3" id="KW-1185">Reference proteome</keyword>
<comment type="caution">
    <text evidence="2">The sequence shown here is derived from an EMBL/GenBank/DDBJ whole genome shotgun (WGS) entry which is preliminary data.</text>
</comment>
<evidence type="ECO:0000313" key="3">
    <source>
        <dbReference type="Proteomes" id="UP000015100"/>
    </source>
</evidence>
<reference evidence="3" key="2">
    <citation type="submission" date="2013-04" db="EMBL/GenBank/DDBJ databases">
        <title>Genomic mechanisms accounting for the adaptation to parasitism in nematode-trapping fungi.</title>
        <authorList>
            <person name="Ahren D.G."/>
        </authorList>
    </citation>
    <scope>NUCLEOTIDE SEQUENCE [LARGE SCALE GENOMIC DNA]</scope>
    <source>
        <strain evidence="3">CBS 200.50</strain>
    </source>
</reference>
<evidence type="ECO:0000313" key="2">
    <source>
        <dbReference type="EMBL" id="EPS40643.1"/>
    </source>
</evidence>
<gene>
    <name evidence="2" type="ORF">H072_5447</name>
</gene>
<feature type="domain" description="F-box" evidence="1">
    <location>
        <begin position="26"/>
        <end position="73"/>
    </location>
</feature>
<organism evidence="2 3">
    <name type="scientific">Dactylellina haptotyla (strain CBS 200.50)</name>
    <name type="common">Nematode-trapping fungus</name>
    <name type="synonym">Monacrosporium haptotylum</name>
    <dbReference type="NCBI Taxonomy" id="1284197"/>
    <lineage>
        <taxon>Eukaryota</taxon>
        <taxon>Fungi</taxon>
        <taxon>Dikarya</taxon>
        <taxon>Ascomycota</taxon>
        <taxon>Pezizomycotina</taxon>
        <taxon>Orbiliomycetes</taxon>
        <taxon>Orbiliales</taxon>
        <taxon>Orbiliaceae</taxon>
        <taxon>Dactylellina</taxon>
    </lineage>
</organism>
<dbReference type="AlphaFoldDB" id="S8BMD2"/>